<evidence type="ECO:0000259" key="1">
    <source>
        <dbReference type="Pfam" id="PF00775"/>
    </source>
</evidence>
<reference evidence="2" key="1">
    <citation type="journal article" date="2014" name="Int. J. Syst. Evol. Microbiol.">
        <title>Complete genome sequence of Corynebacterium casei LMG S-19264T (=DSM 44701T), isolated from a smear-ripened cheese.</title>
        <authorList>
            <consortium name="US DOE Joint Genome Institute (JGI-PGF)"/>
            <person name="Walter F."/>
            <person name="Albersmeier A."/>
            <person name="Kalinowski J."/>
            <person name="Ruckert C."/>
        </authorList>
    </citation>
    <scope>NUCLEOTIDE SEQUENCE</scope>
    <source>
        <strain evidence="2">JCM 3131</strain>
    </source>
</reference>
<evidence type="ECO:0000313" key="3">
    <source>
        <dbReference type="Proteomes" id="UP000620156"/>
    </source>
</evidence>
<organism evidence="2 3">
    <name type="scientific">Streptomyces ruber</name>
    <dbReference type="NCBI Taxonomy" id="83378"/>
    <lineage>
        <taxon>Bacteria</taxon>
        <taxon>Bacillati</taxon>
        <taxon>Actinomycetota</taxon>
        <taxon>Actinomycetes</taxon>
        <taxon>Kitasatosporales</taxon>
        <taxon>Streptomycetaceae</taxon>
        <taxon>Streptomyces</taxon>
    </lineage>
</organism>
<dbReference type="AlphaFoldDB" id="A0A918EXI9"/>
<dbReference type="EMBL" id="BMQK01000025">
    <property type="protein sequence ID" value="GGQ87015.1"/>
    <property type="molecule type" value="Genomic_DNA"/>
</dbReference>
<dbReference type="GO" id="GO:0008199">
    <property type="term" value="F:ferric iron binding"/>
    <property type="evidence" value="ECO:0007669"/>
    <property type="project" value="InterPro"/>
</dbReference>
<name>A0A918EXI9_9ACTN</name>
<accession>A0A918EXI9</accession>
<dbReference type="SUPFAM" id="SSF49482">
    <property type="entry name" value="Aromatic compound dioxygenase"/>
    <property type="match status" value="1"/>
</dbReference>
<feature type="domain" description="Intradiol ring-cleavage dioxygenases" evidence="1">
    <location>
        <begin position="8"/>
        <end position="56"/>
    </location>
</feature>
<reference evidence="2" key="2">
    <citation type="submission" date="2020-09" db="EMBL/GenBank/DDBJ databases">
        <authorList>
            <person name="Sun Q."/>
            <person name="Ohkuma M."/>
        </authorList>
    </citation>
    <scope>NUCLEOTIDE SEQUENCE</scope>
    <source>
        <strain evidence="2">JCM 3131</strain>
    </source>
</reference>
<protein>
    <recommendedName>
        <fullName evidence="1">Intradiol ring-cleavage dioxygenases domain-containing protein</fullName>
    </recommendedName>
</protein>
<comment type="caution">
    <text evidence="2">The sequence shown here is derived from an EMBL/GenBank/DDBJ whole genome shotgun (WGS) entry which is preliminary data.</text>
</comment>
<dbReference type="GO" id="GO:0016702">
    <property type="term" value="F:oxidoreductase activity, acting on single donors with incorporation of molecular oxygen, incorporation of two atoms of oxygen"/>
    <property type="evidence" value="ECO:0007669"/>
    <property type="project" value="InterPro"/>
</dbReference>
<dbReference type="Gene3D" id="2.60.130.10">
    <property type="entry name" value="Aromatic compound dioxygenase"/>
    <property type="match status" value="1"/>
</dbReference>
<gene>
    <name evidence="2" type="ORF">GCM10010145_65600</name>
</gene>
<keyword evidence="3" id="KW-1185">Reference proteome</keyword>
<dbReference type="Proteomes" id="UP000620156">
    <property type="component" value="Unassembled WGS sequence"/>
</dbReference>
<dbReference type="InterPro" id="IPR015889">
    <property type="entry name" value="Intradiol_dOase_core"/>
</dbReference>
<proteinExistence type="predicted"/>
<dbReference type="InterPro" id="IPR000627">
    <property type="entry name" value="Intradiol_dOase_C"/>
</dbReference>
<sequence length="56" mass="6102">MFGPTDVTETGNDLTAQHRAEPLGERITVSGRLLDRAGRPVRGQLAELWRANASGR</sequence>
<dbReference type="Pfam" id="PF00775">
    <property type="entry name" value="Dioxygenase_C"/>
    <property type="match status" value="1"/>
</dbReference>
<evidence type="ECO:0000313" key="2">
    <source>
        <dbReference type="EMBL" id="GGQ87015.1"/>
    </source>
</evidence>